<evidence type="ECO:0000313" key="7">
    <source>
        <dbReference type="Proteomes" id="UP000621631"/>
    </source>
</evidence>
<dbReference type="KEGG" id="vhl:BME96_17985"/>
<evidence type="ECO:0000256" key="2">
    <source>
        <dbReference type="PROSITE-ProRule" id="PRU00335"/>
    </source>
</evidence>
<dbReference type="InterPro" id="IPR009057">
    <property type="entry name" value="Homeodomain-like_sf"/>
</dbReference>
<evidence type="ECO:0000313" key="4">
    <source>
        <dbReference type="EMBL" id="APC49973.1"/>
    </source>
</evidence>
<organism evidence="4 6">
    <name type="scientific">Virgibacillus halodenitrificans</name>
    <name type="common">Bacillus halodenitrificans</name>
    <dbReference type="NCBI Taxonomy" id="1482"/>
    <lineage>
        <taxon>Bacteria</taxon>
        <taxon>Bacillati</taxon>
        <taxon>Bacillota</taxon>
        <taxon>Bacilli</taxon>
        <taxon>Bacillales</taxon>
        <taxon>Bacillaceae</taxon>
        <taxon>Virgibacillus</taxon>
    </lineage>
</organism>
<evidence type="ECO:0000259" key="3">
    <source>
        <dbReference type="PROSITE" id="PS50977"/>
    </source>
</evidence>
<gene>
    <name evidence="4" type="ORF">BME96_17985</name>
    <name evidence="5" type="ORF">IC602_07780</name>
</gene>
<reference evidence="4 6" key="1">
    <citation type="submission" date="2016-11" db="EMBL/GenBank/DDBJ databases">
        <title>Complete genome sequencing of Virgibacillus halodenitrificans PDB-F2.</title>
        <authorList>
            <person name="Sun Z."/>
            <person name="Zhou Y."/>
            <person name="Li H."/>
        </authorList>
    </citation>
    <scope>NUCLEOTIDE SEQUENCE [LARGE SCALE GENOMIC DNA]</scope>
    <source>
        <strain evidence="4 6">PDB-F2</strain>
    </source>
</reference>
<dbReference type="SUPFAM" id="SSF46689">
    <property type="entry name" value="Homeodomain-like"/>
    <property type="match status" value="1"/>
</dbReference>
<protein>
    <submittedName>
        <fullName evidence="4">TetR family transcriptional regulator</fullName>
    </submittedName>
</protein>
<dbReference type="InterPro" id="IPR001647">
    <property type="entry name" value="HTH_TetR"/>
</dbReference>
<dbReference type="EMBL" id="CP017962">
    <property type="protein sequence ID" value="APC49973.1"/>
    <property type="molecule type" value="Genomic_DNA"/>
</dbReference>
<dbReference type="AlphaFoldDB" id="A0AAC9NMF8"/>
<sequence length="203" mass="23651">MPKPTFYNLAESKKKVLMEAAEAEFSRVALSEASIANIVKMAKVPRGSFYQYFEDKEDAYFFLLEEHAKRRQINFITFLKQTNGDIFETMREMYCQTISNATNKGNLHFVKNALLNMNHKIENTFEKIFIDTVMEDHLDEVRSLINKDKLNIEHESDLSHIMKILTVVTLRNLIETFAKDLTYKEAVHNYTAEISLLKRGLSK</sequence>
<dbReference type="GeneID" id="71516302"/>
<dbReference type="Proteomes" id="UP000621631">
    <property type="component" value="Unassembled WGS sequence"/>
</dbReference>
<feature type="DNA-binding region" description="H-T-H motif" evidence="2">
    <location>
        <begin position="34"/>
        <end position="53"/>
    </location>
</feature>
<keyword evidence="7" id="KW-1185">Reference proteome</keyword>
<keyword evidence="1 2" id="KW-0238">DNA-binding</keyword>
<dbReference type="Gene3D" id="1.10.357.10">
    <property type="entry name" value="Tetracycline Repressor, domain 2"/>
    <property type="match status" value="1"/>
</dbReference>
<dbReference type="Pfam" id="PF00440">
    <property type="entry name" value="TetR_N"/>
    <property type="match status" value="1"/>
</dbReference>
<feature type="domain" description="HTH tetR-type" evidence="3">
    <location>
        <begin position="11"/>
        <end position="71"/>
    </location>
</feature>
<dbReference type="EMBL" id="JACWEZ010000003">
    <property type="protein sequence ID" value="MBD1222505.1"/>
    <property type="molecule type" value="Genomic_DNA"/>
</dbReference>
<evidence type="ECO:0000313" key="5">
    <source>
        <dbReference type="EMBL" id="MBD1222505.1"/>
    </source>
</evidence>
<dbReference type="RefSeq" id="WP_019376318.1">
    <property type="nucleotide sequence ID" value="NZ_CP017962.1"/>
</dbReference>
<dbReference type="PROSITE" id="PS50977">
    <property type="entry name" value="HTH_TETR_2"/>
    <property type="match status" value="1"/>
</dbReference>
<name>A0AAC9NMF8_VIRHA</name>
<accession>A0AAC9NMF8</accession>
<reference evidence="5 7" key="2">
    <citation type="submission" date="2020-09" db="EMBL/GenBank/DDBJ databases">
        <title>Draft Genome Sequences of Oil-Oxidizing Bacteria Halomonas titanicae, Marinobacter lutaoensis, and Virgibacillus halodenitrificans Isolated from Highly Saline Environments.</title>
        <authorList>
            <person name="Grouzdev D.S."/>
            <person name="Sokolova D.S."/>
            <person name="Semenova E.M."/>
            <person name="Borzenkov I.A."/>
            <person name="Bidzhieva S.K."/>
            <person name="Poltaraus A.B."/>
            <person name="Nazina T.N."/>
        </authorList>
    </citation>
    <scope>NUCLEOTIDE SEQUENCE [LARGE SCALE GENOMIC DNA]</scope>
    <source>
        <strain evidence="5 7">VKM B-3472D</strain>
    </source>
</reference>
<dbReference type="GO" id="GO:0003677">
    <property type="term" value="F:DNA binding"/>
    <property type="evidence" value="ECO:0007669"/>
    <property type="project" value="UniProtKB-UniRule"/>
</dbReference>
<dbReference type="Proteomes" id="UP000182945">
    <property type="component" value="Chromosome"/>
</dbReference>
<proteinExistence type="predicted"/>
<dbReference type="Pfam" id="PF17924">
    <property type="entry name" value="TetR_C_19"/>
    <property type="match status" value="1"/>
</dbReference>
<evidence type="ECO:0000313" key="6">
    <source>
        <dbReference type="Proteomes" id="UP000182945"/>
    </source>
</evidence>
<evidence type="ECO:0000256" key="1">
    <source>
        <dbReference type="ARBA" id="ARBA00023125"/>
    </source>
</evidence>